<reference evidence="8" key="1">
    <citation type="submission" date="2022-12" db="EMBL/GenBank/DDBJ databases">
        <title>Paracoccus onchidii sp. nov., isolated from a marine invertebrate from the South China Sea.</title>
        <authorList>
            <person name="Xu S."/>
            <person name="Liu Z."/>
            <person name="Xu Y."/>
        </authorList>
    </citation>
    <scope>NUCLEOTIDE SEQUENCE</scope>
    <source>
        <strain evidence="8">Z330</strain>
    </source>
</reference>
<evidence type="ECO:0000256" key="2">
    <source>
        <dbReference type="ARBA" id="ARBA00022490"/>
    </source>
</evidence>
<gene>
    <name evidence="8" type="primary">cueR</name>
    <name evidence="8" type="ORF">PAF17_18875</name>
</gene>
<dbReference type="PRINTS" id="PR00040">
    <property type="entry name" value="HTHMERR"/>
</dbReference>
<sequence length="132" mass="14644">MNIGAVSKASGLPDKTIRYYEDIGLIRPARGANGYRDFSQQDLHKLVFLARARSLGFSIEDCRILLSLYEDRSRASADVKALAQEHIRQIEDKVAKLLDMRDSLSELVASCHGDQRPECPILDGLAGEGILE</sequence>
<comment type="caution">
    <text evidence="8">The sequence shown here is derived from an EMBL/GenBank/DDBJ whole genome shotgun (WGS) entry which is preliminary data.</text>
</comment>
<evidence type="ECO:0000313" key="9">
    <source>
        <dbReference type="Proteomes" id="UP001165641"/>
    </source>
</evidence>
<dbReference type="NCBIfam" id="TIGR02044">
    <property type="entry name" value="CueR"/>
    <property type="match status" value="1"/>
</dbReference>
<evidence type="ECO:0000256" key="6">
    <source>
        <dbReference type="SAM" id="Coils"/>
    </source>
</evidence>
<dbReference type="SUPFAM" id="SSF46955">
    <property type="entry name" value="Putative DNA-binding domain"/>
    <property type="match status" value="1"/>
</dbReference>
<evidence type="ECO:0000256" key="4">
    <source>
        <dbReference type="ARBA" id="ARBA00023125"/>
    </source>
</evidence>
<dbReference type="Pfam" id="PF00376">
    <property type="entry name" value="MerR"/>
    <property type="match status" value="1"/>
</dbReference>
<keyword evidence="9" id="KW-1185">Reference proteome</keyword>
<dbReference type="Pfam" id="PF09278">
    <property type="entry name" value="MerR-DNA-bind"/>
    <property type="match status" value="1"/>
</dbReference>
<accession>A0ABT4ZJQ0</accession>
<keyword evidence="2" id="KW-0963">Cytoplasm</keyword>
<proteinExistence type="predicted"/>
<dbReference type="PANTHER" id="PTHR30204">
    <property type="entry name" value="REDOX-CYCLING DRUG-SENSING TRANSCRIPTIONAL ACTIVATOR SOXR"/>
    <property type="match status" value="1"/>
</dbReference>
<protein>
    <submittedName>
        <fullName evidence="8">Cu(I)-responsive transcriptional regulator</fullName>
    </submittedName>
</protein>
<dbReference type="InterPro" id="IPR009061">
    <property type="entry name" value="DNA-bd_dom_put_sf"/>
</dbReference>
<dbReference type="RefSeq" id="WP_271890633.1">
    <property type="nucleotide sequence ID" value="NZ_JAQBIE010000040.1"/>
</dbReference>
<keyword evidence="4" id="KW-0238">DNA-binding</keyword>
<evidence type="ECO:0000259" key="7">
    <source>
        <dbReference type="PROSITE" id="PS50937"/>
    </source>
</evidence>
<keyword evidence="5" id="KW-0804">Transcription</keyword>
<dbReference type="EMBL" id="JAQBIE010000040">
    <property type="protein sequence ID" value="MDB6179538.1"/>
    <property type="molecule type" value="Genomic_DNA"/>
</dbReference>
<keyword evidence="6" id="KW-0175">Coiled coil</keyword>
<evidence type="ECO:0000313" key="8">
    <source>
        <dbReference type="EMBL" id="MDB6179538.1"/>
    </source>
</evidence>
<feature type="domain" description="HTH merR-type" evidence="7">
    <location>
        <begin position="1"/>
        <end position="68"/>
    </location>
</feature>
<dbReference type="InterPro" id="IPR011789">
    <property type="entry name" value="CueR"/>
</dbReference>
<dbReference type="CDD" id="cd01108">
    <property type="entry name" value="HTH_CueR"/>
    <property type="match status" value="1"/>
</dbReference>
<dbReference type="InterPro" id="IPR000551">
    <property type="entry name" value="MerR-type_HTH_dom"/>
</dbReference>
<dbReference type="PANTHER" id="PTHR30204:SF94">
    <property type="entry name" value="HEAVY METAL-DEPENDENT TRANSCRIPTIONAL REGULATOR HI_0293-RELATED"/>
    <property type="match status" value="1"/>
</dbReference>
<dbReference type="InterPro" id="IPR047057">
    <property type="entry name" value="MerR_fam"/>
</dbReference>
<dbReference type="PROSITE" id="PS50937">
    <property type="entry name" value="HTH_MERR_2"/>
    <property type="match status" value="1"/>
</dbReference>
<evidence type="ECO:0000256" key="3">
    <source>
        <dbReference type="ARBA" id="ARBA00023015"/>
    </source>
</evidence>
<dbReference type="InterPro" id="IPR015358">
    <property type="entry name" value="Tscrpt_reg_MerR_DNA-bd"/>
</dbReference>
<name>A0ABT4ZJQ0_9RHOB</name>
<dbReference type="Gene3D" id="1.10.1660.10">
    <property type="match status" value="1"/>
</dbReference>
<comment type="subcellular location">
    <subcellularLocation>
        <location evidence="1">Cytoplasm</location>
    </subcellularLocation>
</comment>
<dbReference type="SMART" id="SM00422">
    <property type="entry name" value="HTH_MERR"/>
    <property type="match status" value="1"/>
</dbReference>
<evidence type="ECO:0000256" key="5">
    <source>
        <dbReference type="ARBA" id="ARBA00023163"/>
    </source>
</evidence>
<dbReference type="Proteomes" id="UP001165641">
    <property type="component" value="Unassembled WGS sequence"/>
</dbReference>
<keyword evidence="3" id="KW-0805">Transcription regulation</keyword>
<organism evidence="8 9">
    <name type="scientific">Paracoccus onchidii</name>
    <dbReference type="NCBI Taxonomy" id="3017813"/>
    <lineage>
        <taxon>Bacteria</taxon>
        <taxon>Pseudomonadati</taxon>
        <taxon>Pseudomonadota</taxon>
        <taxon>Alphaproteobacteria</taxon>
        <taxon>Rhodobacterales</taxon>
        <taxon>Paracoccaceae</taxon>
        <taxon>Paracoccus</taxon>
    </lineage>
</organism>
<feature type="coiled-coil region" evidence="6">
    <location>
        <begin position="80"/>
        <end position="107"/>
    </location>
</feature>
<evidence type="ECO:0000256" key="1">
    <source>
        <dbReference type="ARBA" id="ARBA00004496"/>
    </source>
</evidence>